<keyword evidence="1" id="KW-0732">Signal</keyword>
<evidence type="ECO:0000256" key="1">
    <source>
        <dbReference type="SAM" id="SignalP"/>
    </source>
</evidence>
<feature type="chain" id="PRO_5015393208" description="Flagellar assembly protein T N-terminal domain-containing protein" evidence="1">
    <location>
        <begin position="33"/>
        <end position="362"/>
    </location>
</feature>
<dbReference type="Proteomes" id="UP000238949">
    <property type="component" value="Unassembled WGS sequence"/>
</dbReference>
<accession>A0A2S9V5K7</accession>
<dbReference type="EMBL" id="PVNP01000198">
    <property type="protein sequence ID" value="PRO71746.1"/>
    <property type="molecule type" value="Genomic_DNA"/>
</dbReference>
<dbReference type="InterPro" id="IPR038180">
    <property type="entry name" value="FlgT_N_sf"/>
</dbReference>
<evidence type="ECO:0000313" key="2">
    <source>
        <dbReference type="EMBL" id="PRO71746.1"/>
    </source>
</evidence>
<evidence type="ECO:0000313" key="3">
    <source>
        <dbReference type="Proteomes" id="UP000238949"/>
    </source>
</evidence>
<protein>
    <recommendedName>
        <fullName evidence="4">Flagellar assembly protein T N-terminal domain-containing protein</fullName>
    </recommendedName>
</protein>
<dbReference type="RefSeq" id="WP_105936132.1">
    <property type="nucleotide sequence ID" value="NZ_PVNP01000198.1"/>
</dbReference>
<evidence type="ECO:0008006" key="4">
    <source>
        <dbReference type="Google" id="ProtNLM"/>
    </source>
</evidence>
<reference evidence="3" key="1">
    <citation type="journal article" date="2020" name="Int. J. Syst. Evol. Microbiol.">
        <title>Alteromonas alba sp. nov., a marine bacterium isolated from the seawater of the West Pacific Ocean.</title>
        <authorList>
            <person name="Sun C."/>
            <person name="Wu Y.-H."/>
            <person name="Xamxidin M."/>
            <person name="Cheng H."/>
            <person name="Xu X.-W."/>
        </authorList>
    </citation>
    <scope>NUCLEOTIDE SEQUENCE [LARGE SCALE GENOMIC DNA]</scope>
    <source>
        <strain evidence="3">190</strain>
    </source>
</reference>
<organism evidence="2 3">
    <name type="scientific">Alteromonas alba</name>
    <dbReference type="NCBI Taxonomy" id="2079529"/>
    <lineage>
        <taxon>Bacteria</taxon>
        <taxon>Pseudomonadati</taxon>
        <taxon>Pseudomonadota</taxon>
        <taxon>Gammaproteobacteria</taxon>
        <taxon>Alteromonadales</taxon>
        <taxon>Alteromonadaceae</taxon>
        <taxon>Alteromonas/Salinimonas group</taxon>
        <taxon>Alteromonas</taxon>
    </lineage>
</organism>
<comment type="caution">
    <text evidence="2">The sequence shown here is derived from an EMBL/GenBank/DDBJ whole genome shotgun (WGS) entry which is preliminary data.</text>
</comment>
<name>A0A2S9V5K7_9ALTE</name>
<proteinExistence type="predicted"/>
<keyword evidence="3" id="KW-1185">Reference proteome</keyword>
<dbReference type="Gene3D" id="3.30.1660.40">
    <property type="entry name" value="FlgT, N-terminal domain"/>
    <property type="match status" value="1"/>
</dbReference>
<dbReference type="AlphaFoldDB" id="A0A2S9V5K7"/>
<gene>
    <name evidence="2" type="ORF">C6Y40_19825</name>
</gene>
<feature type="signal peptide" evidence="1">
    <location>
        <begin position="1"/>
        <end position="32"/>
    </location>
</feature>
<sequence>MAVCSGSIKQYSFVVAAFFVAFLSVVSSSASAKLVEAKGISAVADNNIVEARKVALENAKRAAVEQVVGTFVRSRTDVNNYLLGKDQIFSSTAGQIDEYKIMYDGVGDSEDIYEVVIQADVRVDLLVDRVAQIQASMGWTKMPRVTVVLDENSTNPIIAQHARNEMTERLLRDGFQVFDEDEPIYAGFAVNLTVDSQIKPEEFQGMKINANELTLGMQVTRVGDNQVLAAGSKSASKPGVKSNSIFAKLSADIIRKEWPQLRKQLIRFWHQEQIKARNMFLDIEGVESLEVANQMKAVIQEAMPAIQQIEISNIANGVAHLVISYKGWTEQLYEELLASNIAQRHKIQIVGVTGNKITATKV</sequence>
<dbReference type="OrthoDB" id="6380041at2"/>